<dbReference type="GO" id="GO:0005737">
    <property type="term" value="C:cytoplasm"/>
    <property type="evidence" value="ECO:0007669"/>
    <property type="project" value="TreeGrafter"/>
</dbReference>
<dbReference type="PANTHER" id="PTHR12064">
    <property type="entry name" value="METAL TRANSPORTER CNNM"/>
    <property type="match status" value="1"/>
</dbReference>
<dbReference type="Proteomes" id="UP000245207">
    <property type="component" value="Unassembled WGS sequence"/>
</dbReference>
<feature type="transmembrane region" description="Helical" evidence="3">
    <location>
        <begin position="12"/>
        <end position="34"/>
    </location>
</feature>
<keyword evidence="2 3" id="KW-1133">Transmembrane helix</keyword>
<evidence type="ECO:0000259" key="5">
    <source>
        <dbReference type="PROSITE" id="PS51846"/>
    </source>
</evidence>
<dbReference type="InterPro" id="IPR000644">
    <property type="entry name" value="CBS_dom"/>
</dbReference>
<dbReference type="PANTHER" id="PTHR12064:SF59">
    <property type="entry name" value="CNNM TRANSMEMBRANE DOMAIN-CONTAINING PROTEIN"/>
    <property type="match status" value="1"/>
</dbReference>
<reference evidence="6 7" key="1">
    <citation type="journal article" date="2018" name="Mol. Plant">
        <title>The genome of Artemisia annua provides insight into the evolution of Asteraceae family and artemisinin biosynthesis.</title>
        <authorList>
            <person name="Shen Q."/>
            <person name="Zhang L."/>
            <person name="Liao Z."/>
            <person name="Wang S."/>
            <person name="Yan T."/>
            <person name="Shi P."/>
            <person name="Liu M."/>
            <person name="Fu X."/>
            <person name="Pan Q."/>
            <person name="Wang Y."/>
            <person name="Lv Z."/>
            <person name="Lu X."/>
            <person name="Zhang F."/>
            <person name="Jiang W."/>
            <person name="Ma Y."/>
            <person name="Chen M."/>
            <person name="Hao X."/>
            <person name="Li L."/>
            <person name="Tang Y."/>
            <person name="Lv G."/>
            <person name="Zhou Y."/>
            <person name="Sun X."/>
            <person name="Brodelius P.E."/>
            <person name="Rose J.K.C."/>
            <person name="Tang K."/>
        </authorList>
    </citation>
    <scope>NUCLEOTIDE SEQUENCE [LARGE SCALE GENOMIC DNA]</scope>
    <source>
        <strain evidence="7">cv. Huhao1</strain>
        <tissue evidence="6">Leaf</tissue>
    </source>
</reference>
<sequence>MTVEYKWGETEFFIHIGIIVLLVLFAGLMSGLTLGLMSMSLVDLEVLAKSGTPNDRKYAEKILPVVKRQHLLLCTLLICNAAAMEALPIFLDSLVTAWGAILISVTLILLFGEIIPQSVCSRHGLAIGATVSPFVRVLVCICFPVAYPISKLLDYLLGHEHVALFRRAELKTLVNFHGNEAGKGGELTHDETTIIAGALELSDKTASDAMTPISDTFTIDINAKLDRDLMNIILEKGHSRIPVYYEQPTNIIGLILVKNLLTIQTDEEVPVKNVTIRRIPKYVMNSDLNIHLTLPIYLMDKCDKMTFSAKKHREITKRSC</sequence>
<dbReference type="GO" id="GO:0016020">
    <property type="term" value="C:membrane"/>
    <property type="evidence" value="ECO:0007669"/>
    <property type="project" value="UniProtKB-UniRule"/>
</dbReference>
<gene>
    <name evidence="6" type="ORF">CTI12_AA337560</name>
</gene>
<dbReference type="PROSITE" id="PS51371">
    <property type="entry name" value="CBS"/>
    <property type="match status" value="1"/>
</dbReference>
<keyword evidence="7" id="KW-1185">Reference proteome</keyword>
<name>A0A2U1MUZ1_ARTAN</name>
<feature type="transmembrane region" description="Helical" evidence="3">
    <location>
        <begin position="97"/>
        <end position="115"/>
    </location>
</feature>
<dbReference type="SUPFAM" id="SSF54631">
    <property type="entry name" value="CBS-domain pair"/>
    <property type="match status" value="1"/>
</dbReference>
<evidence type="ECO:0000256" key="3">
    <source>
        <dbReference type="SAM" id="Phobius"/>
    </source>
</evidence>
<evidence type="ECO:0000256" key="1">
    <source>
        <dbReference type="PROSITE-ProRule" id="PRU00703"/>
    </source>
</evidence>
<dbReference type="InterPro" id="IPR045095">
    <property type="entry name" value="ACDP"/>
</dbReference>
<evidence type="ECO:0000259" key="4">
    <source>
        <dbReference type="PROSITE" id="PS51371"/>
    </source>
</evidence>
<dbReference type="EMBL" id="PKPP01004292">
    <property type="protein sequence ID" value="PWA65078.1"/>
    <property type="molecule type" value="Genomic_DNA"/>
</dbReference>
<keyword evidence="1" id="KW-0129">CBS domain</keyword>
<feature type="domain" description="CBS" evidence="4">
    <location>
        <begin position="210"/>
        <end position="271"/>
    </location>
</feature>
<evidence type="ECO:0008006" key="8">
    <source>
        <dbReference type="Google" id="ProtNLM"/>
    </source>
</evidence>
<dbReference type="InterPro" id="IPR002550">
    <property type="entry name" value="CNNM"/>
</dbReference>
<dbReference type="OrthoDB" id="5353557at2759"/>
<organism evidence="6 7">
    <name type="scientific">Artemisia annua</name>
    <name type="common">Sweet wormwood</name>
    <dbReference type="NCBI Taxonomy" id="35608"/>
    <lineage>
        <taxon>Eukaryota</taxon>
        <taxon>Viridiplantae</taxon>
        <taxon>Streptophyta</taxon>
        <taxon>Embryophyta</taxon>
        <taxon>Tracheophyta</taxon>
        <taxon>Spermatophyta</taxon>
        <taxon>Magnoliopsida</taxon>
        <taxon>eudicotyledons</taxon>
        <taxon>Gunneridae</taxon>
        <taxon>Pentapetalae</taxon>
        <taxon>asterids</taxon>
        <taxon>campanulids</taxon>
        <taxon>Asterales</taxon>
        <taxon>Asteraceae</taxon>
        <taxon>Asteroideae</taxon>
        <taxon>Anthemideae</taxon>
        <taxon>Artemisiinae</taxon>
        <taxon>Artemisia</taxon>
    </lineage>
</organism>
<dbReference type="GO" id="GO:0010960">
    <property type="term" value="P:magnesium ion homeostasis"/>
    <property type="evidence" value="ECO:0007669"/>
    <property type="project" value="InterPro"/>
</dbReference>
<comment type="caution">
    <text evidence="6">The sequence shown here is derived from an EMBL/GenBank/DDBJ whole genome shotgun (WGS) entry which is preliminary data.</text>
</comment>
<dbReference type="Gene3D" id="3.10.580.10">
    <property type="entry name" value="CBS-domain"/>
    <property type="match status" value="1"/>
</dbReference>
<feature type="domain" description="CNNM transmembrane" evidence="5">
    <location>
        <begin position="8"/>
        <end position="191"/>
    </location>
</feature>
<evidence type="ECO:0000256" key="2">
    <source>
        <dbReference type="PROSITE-ProRule" id="PRU01193"/>
    </source>
</evidence>
<keyword evidence="2 3" id="KW-0812">Transmembrane</keyword>
<accession>A0A2U1MUZ1</accession>
<dbReference type="PROSITE" id="PS51846">
    <property type="entry name" value="CNNM"/>
    <property type="match status" value="1"/>
</dbReference>
<evidence type="ECO:0000313" key="6">
    <source>
        <dbReference type="EMBL" id="PWA65078.1"/>
    </source>
</evidence>
<dbReference type="AlphaFoldDB" id="A0A2U1MUZ1"/>
<dbReference type="GO" id="GO:0030026">
    <property type="term" value="P:intracellular manganese ion homeostasis"/>
    <property type="evidence" value="ECO:0007669"/>
    <property type="project" value="TreeGrafter"/>
</dbReference>
<feature type="transmembrane region" description="Helical" evidence="3">
    <location>
        <begin position="127"/>
        <end position="147"/>
    </location>
</feature>
<keyword evidence="2 3" id="KW-0472">Membrane</keyword>
<evidence type="ECO:0000313" key="7">
    <source>
        <dbReference type="Proteomes" id="UP000245207"/>
    </source>
</evidence>
<dbReference type="Pfam" id="PF01595">
    <property type="entry name" value="CNNM"/>
    <property type="match status" value="1"/>
</dbReference>
<protein>
    <recommendedName>
        <fullName evidence="8">CNNM transmembrane domain-containing protein</fullName>
    </recommendedName>
</protein>
<dbReference type="InterPro" id="IPR046342">
    <property type="entry name" value="CBS_dom_sf"/>
</dbReference>
<proteinExistence type="predicted"/>